<dbReference type="Proteomes" id="UP000324222">
    <property type="component" value="Unassembled WGS sequence"/>
</dbReference>
<dbReference type="AlphaFoldDB" id="A0A5B7EYE6"/>
<evidence type="ECO:0000313" key="2">
    <source>
        <dbReference type="Proteomes" id="UP000324222"/>
    </source>
</evidence>
<name>A0A5B7EYE6_PORTR</name>
<evidence type="ECO:0000313" key="1">
    <source>
        <dbReference type="EMBL" id="MPC37883.1"/>
    </source>
</evidence>
<sequence>MFEGLKVVISLRGEGDTSVPTSLASTSQAAVVVCHHHASLGSPAFLSCRIQTPKLCRSVVTSANYNLQALWRHQVEDIMSGPAPAVPPVAYMSELVDDEGHSEVFTNMRDGEVPAITV</sequence>
<protein>
    <submittedName>
        <fullName evidence="1">Uncharacterized protein</fullName>
    </submittedName>
</protein>
<dbReference type="EMBL" id="VSRR010003914">
    <property type="protein sequence ID" value="MPC37883.1"/>
    <property type="molecule type" value="Genomic_DNA"/>
</dbReference>
<gene>
    <name evidence="1" type="ORF">E2C01_031378</name>
</gene>
<comment type="caution">
    <text evidence="1">The sequence shown here is derived from an EMBL/GenBank/DDBJ whole genome shotgun (WGS) entry which is preliminary data.</text>
</comment>
<accession>A0A5B7EYE6</accession>
<reference evidence="1 2" key="1">
    <citation type="submission" date="2019-05" db="EMBL/GenBank/DDBJ databases">
        <title>Another draft genome of Portunus trituberculatus and its Hox gene families provides insights of decapod evolution.</title>
        <authorList>
            <person name="Jeong J.-H."/>
            <person name="Song I."/>
            <person name="Kim S."/>
            <person name="Choi T."/>
            <person name="Kim D."/>
            <person name="Ryu S."/>
            <person name="Kim W."/>
        </authorList>
    </citation>
    <scope>NUCLEOTIDE SEQUENCE [LARGE SCALE GENOMIC DNA]</scope>
    <source>
        <tissue evidence="1">Muscle</tissue>
    </source>
</reference>
<organism evidence="1 2">
    <name type="scientific">Portunus trituberculatus</name>
    <name type="common">Swimming crab</name>
    <name type="synonym">Neptunus trituberculatus</name>
    <dbReference type="NCBI Taxonomy" id="210409"/>
    <lineage>
        <taxon>Eukaryota</taxon>
        <taxon>Metazoa</taxon>
        <taxon>Ecdysozoa</taxon>
        <taxon>Arthropoda</taxon>
        <taxon>Crustacea</taxon>
        <taxon>Multicrustacea</taxon>
        <taxon>Malacostraca</taxon>
        <taxon>Eumalacostraca</taxon>
        <taxon>Eucarida</taxon>
        <taxon>Decapoda</taxon>
        <taxon>Pleocyemata</taxon>
        <taxon>Brachyura</taxon>
        <taxon>Eubrachyura</taxon>
        <taxon>Portunoidea</taxon>
        <taxon>Portunidae</taxon>
        <taxon>Portuninae</taxon>
        <taxon>Portunus</taxon>
    </lineage>
</organism>
<proteinExistence type="predicted"/>
<keyword evidence="2" id="KW-1185">Reference proteome</keyword>